<gene>
    <name evidence="1" type="ORF">AUR65_011645</name>
</gene>
<organism evidence="1 2">
    <name type="scientific">Haloferax marisrubri</name>
    <dbReference type="NCBI Taxonomy" id="1544719"/>
    <lineage>
        <taxon>Archaea</taxon>
        <taxon>Methanobacteriati</taxon>
        <taxon>Methanobacteriota</taxon>
        <taxon>Stenosarchaea group</taxon>
        <taxon>Halobacteria</taxon>
        <taxon>Halobacteriales</taxon>
        <taxon>Haloferacaceae</taxon>
        <taxon>Haloferax</taxon>
    </lineage>
</organism>
<dbReference type="Proteomes" id="UP000053621">
    <property type="component" value="Unassembled WGS sequence"/>
</dbReference>
<dbReference type="RefSeq" id="WP_004971298.1">
    <property type="nucleotide sequence ID" value="NZ_LOPW02000016.1"/>
</dbReference>
<evidence type="ECO:0000313" key="2">
    <source>
        <dbReference type="Proteomes" id="UP000053621"/>
    </source>
</evidence>
<name>A0A2P4NPM2_9EURY</name>
<keyword evidence="2" id="KW-1185">Reference proteome</keyword>
<dbReference type="OrthoDB" id="291466at2157"/>
<comment type="caution">
    <text evidence="1">The sequence shown here is derived from an EMBL/GenBank/DDBJ whole genome shotgun (WGS) entry which is preliminary data.</text>
</comment>
<accession>A0A2P4NPM2</accession>
<protein>
    <submittedName>
        <fullName evidence="1">Uncharacterized protein</fullName>
    </submittedName>
</protein>
<dbReference type="GeneID" id="80789565"/>
<dbReference type="AlphaFoldDB" id="A0A2P4NPM2"/>
<sequence>MSGHQSETIHFESSAAVRDFVDEHIEEYRSVAEQYDSYEAATAMQDDFNLCPWSIATQFDAPVPFDELAGPNPIDGVTHLAILCLEDIILEFLD</sequence>
<evidence type="ECO:0000313" key="1">
    <source>
        <dbReference type="EMBL" id="POG55074.1"/>
    </source>
</evidence>
<dbReference type="EMBL" id="LOPW02000016">
    <property type="protein sequence ID" value="POG55074.1"/>
    <property type="molecule type" value="Genomic_DNA"/>
</dbReference>
<proteinExistence type="predicted"/>
<reference evidence="1" key="1">
    <citation type="submission" date="2017-08" db="EMBL/GenBank/DDBJ databases">
        <title>Haloferax marisrubri sp. nov., isolated from the Discovery deep brine-seawater interface in the Red Sea.</title>
        <authorList>
            <person name="Zhang G."/>
            <person name="Stingl U."/>
        </authorList>
    </citation>
    <scope>NUCLEOTIDE SEQUENCE [LARGE SCALE GENOMIC DNA]</scope>
    <source>
        <strain evidence="1">SB3</strain>
    </source>
</reference>